<keyword evidence="4 5" id="KW-0539">Nucleus</keyword>
<keyword evidence="5" id="KW-0234">DNA repair</keyword>
<dbReference type="PANTHER" id="PTHR12891">
    <property type="entry name" value="DNA REPAIR/TRANSCRIPTION PROTEIN MET18/MMS19"/>
    <property type="match status" value="1"/>
</dbReference>
<dbReference type="InterPro" id="IPR024687">
    <property type="entry name" value="MMS19_C"/>
</dbReference>
<dbReference type="InterPro" id="IPR029240">
    <property type="entry name" value="MMS19_N"/>
</dbReference>
<dbReference type="STRING" id="1344416.A0A139A022"/>
<feature type="domain" description="MMS19 C-terminal" evidence="6">
    <location>
        <begin position="582"/>
        <end position="947"/>
    </location>
</feature>
<reference evidence="8 9" key="1">
    <citation type="journal article" date="2015" name="Genome Biol. Evol.">
        <title>Phylogenomic analyses indicate that early fungi evolved digesting cell walls of algal ancestors of land plants.</title>
        <authorList>
            <person name="Chang Y."/>
            <person name="Wang S."/>
            <person name="Sekimoto S."/>
            <person name="Aerts A.L."/>
            <person name="Choi C."/>
            <person name="Clum A."/>
            <person name="LaButti K.M."/>
            <person name="Lindquist E.A."/>
            <person name="Yee Ngan C."/>
            <person name="Ohm R.A."/>
            <person name="Salamov A.A."/>
            <person name="Grigoriev I.V."/>
            <person name="Spatafora J.W."/>
            <person name="Berbee M.L."/>
        </authorList>
    </citation>
    <scope>NUCLEOTIDE SEQUENCE [LARGE SCALE GENOMIC DNA]</scope>
    <source>
        <strain evidence="8 9">JEL478</strain>
    </source>
</reference>
<evidence type="ECO:0000256" key="3">
    <source>
        <dbReference type="ARBA" id="ARBA00022737"/>
    </source>
</evidence>
<protein>
    <recommendedName>
        <fullName evidence="5">MMS19 nucleotide excision repair protein</fullName>
    </recommendedName>
</protein>
<dbReference type="OrthoDB" id="342900at2759"/>
<dbReference type="Pfam" id="PF12460">
    <property type="entry name" value="MMS19_C"/>
    <property type="match status" value="1"/>
</dbReference>
<dbReference type="AlphaFoldDB" id="A0A139A022"/>
<dbReference type="OMA" id="FSFMPEF"/>
<organism evidence="8 9">
    <name type="scientific">Gonapodya prolifera (strain JEL478)</name>
    <name type="common">Monoblepharis prolifera</name>
    <dbReference type="NCBI Taxonomy" id="1344416"/>
    <lineage>
        <taxon>Eukaryota</taxon>
        <taxon>Fungi</taxon>
        <taxon>Fungi incertae sedis</taxon>
        <taxon>Chytridiomycota</taxon>
        <taxon>Chytridiomycota incertae sedis</taxon>
        <taxon>Monoblepharidomycetes</taxon>
        <taxon>Monoblepharidales</taxon>
        <taxon>Gonapodyaceae</taxon>
        <taxon>Gonapodya</taxon>
    </lineage>
</organism>
<dbReference type="Proteomes" id="UP000070544">
    <property type="component" value="Unassembled WGS sequence"/>
</dbReference>
<accession>A0A139A022</accession>
<comment type="subcellular location">
    <subcellularLocation>
        <location evidence="1 5">Nucleus</location>
    </subcellularLocation>
</comment>
<dbReference type="Gene3D" id="1.25.10.10">
    <property type="entry name" value="Leucine-rich Repeat Variant"/>
    <property type="match status" value="2"/>
</dbReference>
<evidence type="ECO:0000256" key="5">
    <source>
        <dbReference type="RuleBase" id="RU367072"/>
    </source>
</evidence>
<dbReference type="GO" id="GO:0051604">
    <property type="term" value="P:protein maturation"/>
    <property type="evidence" value="ECO:0007669"/>
    <property type="project" value="UniProtKB-UniRule"/>
</dbReference>
<comment type="similarity">
    <text evidence="2 5">Belongs to the MET18/MMS19 family.</text>
</comment>
<dbReference type="InterPro" id="IPR011989">
    <property type="entry name" value="ARM-like"/>
</dbReference>
<dbReference type="GO" id="GO:0097361">
    <property type="term" value="C:cytosolic [4Fe-4S] assembly targeting complex"/>
    <property type="evidence" value="ECO:0007669"/>
    <property type="project" value="UniProtKB-UniRule"/>
</dbReference>
<proteinExistence type="inferred from homology"/>
<gene>
    <name evidence="8" type="ORF">M427DRAFT_74614</name>
</gene>
<evidence type="ECO:0000313" key="9">
    <source>
        <dbReference type="Proteomes" id="UP000070544"/>
    </source>
</evidence>
<dbReference type="SUPFAM" id="SSF48371">
    <property type="entry name" value="ARM repeat"/>
    <property type="match status" value="2"/>
</dbReference>
<evidence type="ECO:0000256" key="1">
    <source>
        <dbReference type="ARBA" id="ARBA00004123"/>
    </source>
</evidence>
<comment type="function">
    <text evidence="5">Key component of the cytosolic iron-sulfur protein assembly (CIA) complex, a multiprotein complex that mediates the incorporation of iron-sulfur cluster into apoproteins specifically involved in DNA metabolism and genomic integrity. In the CIA complex, MMS19 acts as an adapter between early-acting CIA components and a subset of cellular target iron-sulfur proteins.</text>
</comment>
<keyword evidence="9" id="KW-1185">Reference proteome</keyword>
<dbReference type="GO" id="GO:0005634">
    <property type="term" value="C:nucleus"/>
    <property type="evidence" value="ECO:0007669"/>
    <property type="project" value="UniProtKB-SubCell"/>
</dbReference>
<dbReference type="EMBL" id="KQ965838">
    <property type="protein sequence ID" value="KXS10074.1"/>
    <property type="molecule type" value="Genomic_DNA"/>
</dbReference>
<dbReference type="GO" id="GO:0006281">
    <property type="term" value="P:DNA repair"/>
    <property type="evidence" value="ECO:0007669"/>
    <property type="project" value="UniProtKB-UniRule"/>
</dbReference>
<sequence>MSCVLSEINPSRITSSSASVLLNFYLERLHDQPSVGELAKGLLALLKSDRLTKTEASAIASRIFEEINLQTYQQSVRNNIYRIIELLMQKCGEQLQEDAANFLPAYIQAMDGEKDPRNLVIAFGLVRDILRVFDIGDNAEDVCNVLFAYFPITFKPPPDDPYGITTEDLRDGLRNCLVASPLIADFAIPALLEKLASSNPTAKRDAMDVLALGTLTYPPIAFKPHIQTIWELAKEDIMKAQDNSEEQRQVLSFLRSIAKGFSTNTWSSTSKGEEALSLFLTEALEECLQHLKEPESKLARISGKILTTLIEASDPCCHQVVGVAAPSLFQLLQGELSSTGRNAVVEDLVDFVSGGRILYGSRAEVSNREDVDADSSPFLQHKDLLLDIFSVTAQTPNETGIRITGLRGMVALALSRDLLAEAELRNVIIQLQRFLVDDSEELVSDAALQAVADVCRHVPTLIMQNTIPLLFSEARDLSLTPDRFARTMESIEVIAIETETSANVVLAELLSLFFERVKALSGNESLDDVAMTSLLAILGTIQGILQTRMEHVLNPSYAQTRASAAENDKDPGLAVAEALLEATITAAIARDPSTANQALSDVEIVNNVAEIISTAIRISDVQHSTEFVRRIFATFFGNKLSEFVKNSVQDSQMLRFEPLKRNATESAARVVPILLSAVTAITPATQLPLSSPSDFLYSLSAEAIASPSPRHGACLSKIAAVILNKWDRGGQLSHRVENDICPELETYLDGDGPLVVPALVAYAWLARALVLKSSKLGMKMASKLISVLGNNATSKLGIEALETLLSDSEDVISKQNAAVIKPLYKQKLFTTLLPIINEGIRTASSERIRHNYLVVLSKLIKSAPNHIIIPELAQLLPTLFTSLTYPDEVLQGSVIDIFHLLLAEAASMLTPHISSLIPVLLDLANHRRNPRSMNVRSQSLDCLQAMPASIRYDILHPHVKRVLAQLDSCLDDPKKSVRRVAVACKGRWLFLTKD</sequence>
<name>A0A139A022_GONPJ</name>
<feature type="domain" description="MMS19 N-terminal" evidence="7">
    <location>
        <begin position="2"/>
        <end position="238"/>
    </location>
</feature>
<dbReference type="GO" id="GO:0016226">
    <property type="term" value="P:iron-sulfur cluster assembly"/>
    <property type="evidence" value="ECO:0007669"/>
    <property type="project" value="UniProtKB-UniRule"/>
</dbReference>
<dbReference type="InterPro" id="IPR016024">
    <property type="entry name" value="ARM-type_fold"/>
</dbReference>
<keyword evidence="5" id="KW-0227">DNA damage</keyword>
<evidence type="ECO:0000256" key="2">
    <source>
        <dbReference type="ARBA" id="ARBA00009340"/>
    </source>
</evidence>
<keyword evidence="3" id="KW-0677">Repeat</keyword>
<evidence type="ECO:0000256" key="4">
    <source>
        <dbReference type="ARBA" id="ARBA00023242"/>
    </source>
</evidence>
<evidence type="ECO:0000259" key="7">
    <source>
        <dbReference type="Pfam" id="PF14500"/>
    </source>
</evidence>
<dbReference type="PANTHER" id="PTHR12891:SF0">
    <property type="entry name" value="MMS19 NUCLEOTIDE EXCISION REPAIR PROTEIN HOMOLOG"/>
    <property type="match status" value="1"/>
</dbReference>
<dbReference type="Pfam" id="PF14500">
    <property type="entry name" value="MMS19_N"/>
    <property type="match status" value="1"/>
</dbReference>
<evidence type="ECO:0000259" key="6">
    <source>
        <dbReference type="Pfam" id="PF12460"/>
    </source>
</evidence>
<dbReference type="InterPro" id="IPR039920">
    <property type="entry name" value="MMS19"/>
</dbReference>
<evidence type="ECO:0000313" key="8">
    <source>
        <dbReference type="EMBL" id="KXS10074.1"/>
    </source>
</evidence>